<evidence type="ECO:0000256" key="4">
    <source>
        <dbReference type="ARBA" id="ARBA00022448"/>
    </source>
</evidence>
<evidence type="ECO:0000256" key="13">
    <source>
        <dbReference type="SAM" id="Phobius"/>
    </source>
</evidence>
<feature type="domain" description="Cytochrome b561 bacterial/Ni-hydrogenase" evidence="15">
    <location>
        <begin position="122"/>
        <end position="300"/>
    </location>
</feature>
<dbReference type="GO" id="GO:0036397">
    <property type="term" value="F:formate dehydrogenase (quinone) activity"/>
    <property type="evidence" value="ECO:0007669"/>
    <property type="project" value="TreeGrafter"/>
</dbReference>
<evidence type="ECO:0000256" key="1">
    <source>
        <dbReference type="ARBA" id="ARBA00001971"/>
    </source>
</evidence>
<dbReference type="RefSeq" id="WP_085404999.1">
    <property type="nucleotide sequence ID" value="NZ_NAFL01000284.1"/>
</dbReference>
<evidence type="ECO:0000256" key="3">
    <source>
        <dbReference type="ARBA" id="ARBA00010747"/>
    </source>
</evidence>
<dbReference type="GO" id="GO:0005886">
    <property type="term" value="C:plasma membrane"/>
    <property type="evidence" value="ECO:0007669"/>
    <property type="project" value="UniProtKB-SubCell"/>
</dbReference>
<comment type="cofactor">
    <cofactor evidence="1">
        <name>heme</name>
        <dbReference type="ChEBI" id="CHEBI:30413"/>
    </cofactor>
</comment>
<dbReference type="InterPro" id="IPR051817">
    <property type="entry name" value="FDH_cytochrome_b556_subunit"/>
</dbReference>
<dbReference type="InterPro" id="IPR011577">
    <property type="entry name" value="Cyt_b561_bac/Ni-Hgenase"/>
</dbReference>
<dbReference type="Proteomes" id="UP000193335">
    <property type="component" value="Unassembled WGS sequence"/>
</dbReference>
<dbReference type="PANTHER" id="PTHR30074:SF6">
    <property type="entry name" value="FORMATE DEHYDROGENASE GAMMA SUBUNIT"/>
    <property type="match status" value="1"/>
</dbReference>
<feature type="signal peptide" evidence="14">
    <location>
        <begin position="1"/>
        <end position="26"/>
    </location>
</feature>
<keyword evidence="14" id="KW-0732">Signal</keyword>
<comment type="similarity">
    <text evidence="3">Belongs to the formate dehydrogenase gamma subunit family.</text>
</comment>
<dbReference type="Gene3D" id="1.20.950.20">
    <property type="entry name" value="Transmembrane di-heme cytochromes, Chain C"/>
    <property type="match status" value="1"/>
</dbReference>
<keyword evidence="8" id="KW-0479">Metal-binding</keyword>
<dbReference type="GO" id="GO:0009061">
    <property type="term" value="P:anaerobic respiration"/>
    <property type="evidence" value="ECO:0007669"/>
    <property type="project" value="TreeGrafter"/>
</dbReference>
<feature type="transmembrane region" description="Helical" evidence="13">
    <location>
        <begin position="173"/>
        <end position="194"/>
    </location>
</feature>
<proteinExistence type="inferred from homology"/>
<dbReference type="GO" id="GO:0009326">
    <property type="term" value="C:formate dehydrogenase complex"/>
    <property type="evidence" value="ECO:0007669"/>
    <property type="project" value="InterPro"/>
</dbReference>
<dbReference type="GO" id="GO:0015944">
    <property type="term" value="P:formate oxidation"/>
    <property type="evidence" value="ECO:0007669"/>
    <property type="project" value="UniProtKB-ARBA"/>
</dbReference>
<evidence type="ECO:0000313" key="17">
    <source>
        <dbReference type="Proteomes" id="UP000193335"/>
    </source>
</evidence>
<dbReference type="PANTHER" id="PTHR30074">
    <property type="entry name" value="FORMATE DEHYDROGENASE, NITRATE-INDUCIBLE, CYTOCHROME B556 FDN SUBUNIT"/>
    <property type="match status" value="1"/>
</dbReference>
<dbReference type="FunFam" id="1.20.950.20:FF:000002">
    <property type="entry name" value="Formate dehydrogenase cytochrome b556 subunit"/>
    <property type="match status" value="1"/>
</dbReference>
<evidence type="ECO:0000256" key="11">
    <source>
        <dbReference type="ARBA" id="ARBA00023004"/>
    </source>
</evidence>
<gene>
    <name evidence="16" type="ORF">BSZ19_43845</name>
</gene>
<feature type="transmembrane region" description="Helical" evidence="13">
    <location>
        <begin position="230"/>
        <end position="254"/>
    </location>
</feature>
<evidence type="ECO:0000259" key="15">
    <source>
        <dbReference type="Pfam" id="PF01292"/>
    </source>
</evidence>
<keyword evidence="6" id="KW-0349">Heme</keyword>
<accession>A0A1Y2J9G8</accession>
<name>A0A1Y2J9G8_BRAJP</name>
<evidence type="ECO:0000256" key="9">
    <source>
        <dbReference type="ARBA" id="ARBA00022982"/>
    </source>
</evidence>
<keyword evidence="7 13" id="KW-0812">Transmembrane</keyword>
<sequence>MTAFARIRFVALLLMLFGLTTAPVLAQKLGPDGAPNPTASVANQKTLLEQAPRIQGRIDIPDVKASVLMQPAGRTWDYFHEVLLHWGGAVVIVGMLAVLALAYLIMGRLRIEAGRSGRTIVRFKAFERFAHWLTAVSFVLLGLTGLNITFGKVLLLPLVGPDLFSDISQVAKYVHNFTSFAFVAGLVLITVLFFRDNLFKRVDVDWVKQGGGFIKSKHAPAGRFNLGEKFVYWLSVAAGLLVSASGFVLLFPFYGTNIADMQIAQVAHAVIAILFIALILGHIYIGTLGMEGAFEAMGTGEVDINWAREHHDRWLAEKLEAEGRQAPATPAE</sequence>
<dbReference type="EMBL" id="NAFL01000284">
    <property type="protein sequence ID" value="OSJ23387.1"/>
    <property type="molecule type" value="Genomic_DNA"/>
</dbReference>
<evidence type="ECO:0000256" key="8">
    <source>
        <dbReference type="ARBA" id="ARBA00022723"/>
    </source>
</evidence>
<comment type="subcellular location">
    <subcellularLocation>
        <location evidence="2">Cell membrane</location>
        <topology evidence="2">Multi-pass membrane protein</topology>
    </subcellularLocation>
</comment>
<evidence type="ECO:0000256" key="14">
    <source>
        <dbReference type="SAM" id="SignalP"/>
    </source>
</evidence>
<keyword evidence="4" id="KW-0813">Transport</keyword>
<feature type="transmembrane region" description="Helical" evidence="13">
    <location>
        <begin position="83"/>
        <end position="109"/>
    </location>
</feature>
<evidence type="ECO:0000256" key="2">
    <source>
        <dbReference type="ARBA" id="ARBA00004651"/>
    </source>
</evidence>
<evidence type="ECO:0000313" key="16">
    <source>
        <dbReference type="EMBL" id="OSJ23387.1"/>
    </source>
</evidence>
<dbReference type="GO" id="GO:0008863">
    <property type="term" value="F:formate dehydrogenase (NAD+) activity"/>
    <property type="evidence" value="ECO:0007669"/>
    <property type="project" value="InterPro"/>
</dbReference>
<evidence type="ECO:0000256" key="7">
    <source>
        <dbReference type="ARBA" id="ARBA00022692"/>
    </source>
</evidence>
<reference evidence="16 17" key="1">
    <citation type="submission" date="2017-03" db="EMBL/GenBank/DDBJ databases">
        <title>Whole genome sequences of fourteen strains of Bradyrhizobium canariense and one strain of Bradyrhizobium japonicum isolated from Lupinus (Papilionoideae: Genisteae) species in Algeria.</title>
        <authorList>
            <person name="Crovadore J."/>
            <person name="Chekireb D."/>
            <person name="Brachmann A."/>
            <person name="Chablais R."/>
            <person name="Cochard B."/>
            <person name="Lefort F."/>
        </authorList>
    </citation>
    <scope>NUCLEOTIDE SEQUENCE [LARGE SCALE GENOMIC DNA]</scope>
    <source>
        <strain evidence="16 17">UBMA197</strain>
    </source>
</reference>
<feature type="chain" id="PRO_5012779315" evidence="14">
    <location>
        <begin position="27"/>
        <end position="332"/>
    </location>
</feature>
<dbReference type="InterPro" id="IPR016174">
    <property type="entry name" value="Di-haem_cyt_TM"/>
</dbReference>
<protein>
    <submittedName>
        <fullName evidence="16">Formate dehydrogenase subunit gamma</fullName>
    </submittedName>
</protein>
<dbReference type="NCBIfam" id="TIGR01583">
    <property type="entry name" value="formate-DH-gamm"/>
    <property type="match status" value="1"/>
</dbReference>
<dbReference type="SUPFAM" id="SSF81342">
    <property type="entry name" value="Transmembrane di-heme cytochromes"/>
    <property type="match status" value="1"/>
</dbReference>
<dbReference type="GO" id="GO:0046872">
    <property type="term" value="F:metal ion binding"/>
    <property type="evidence" value="ECO:0007669"/>
    <property type="project" value="UniProtKB-KW"/>
</dbReference>
<evidence type="ECO:0000256" key="10">
    <source>
        <dbReference type="ARBA" id="ARBA00022989"/>
    </source>
</evidence>
<dbReference type="GO" id="GO:0009055">
    <property type="term" value="F:electron transfer activity"/>
    <property type="evidence" value="ECO:0007669"/>
    <property type="project" value="InterPro"/>
</dbReference>
<keyword evidence="11" id="KW-0408">Iron</keyword>
<dbReference type="Pfam" id="PF01292">
    <property type="entry name" value="Ni_hydr_CYTB"/>
    <property type="match status" value="1"/>
</dbReference>
<keyword evidence="5" id="KW-1003">Cell membrane</keyword>
<evidence type="ECO:0000256" key="6">
    <source>
        <dbReference type="ARBA" id="ARBA00022617"/>
    </source>
</evidence>
<dbReference type="GO" id="GO:0022904">
    <property type="term" value="P:respiratory electron transport chain"/>
    <property type="evidence" value="ECO:0007669"/>
    <property type="project" value="InterPro"/>
</dbReference>
<dbReference type="AlphaFoldDB" id="A0A1Y2J9G8"/>
<keyword evidence="9" id="KW-0249">Electron transport</keyword>
<comment type="caution">
    <text evidence="16">The sequence shown here is derived from an EMBL/GenBank/DDBJ whole genome shotgun (WGS) entry which is preliminary data.</text>
</comment>
<keyword evidence="10 13" id="KW-1133">Transmembrane helix</keyword>
<feature type="transmembrane region" description="Helical" evidence="13">
    <location>
        <begin position="266"/>
        <end position="285"/>
    </location>
</feature>
<dbReference type="InterPro" id="IPR006471">
    <property type="entry name" value="Formate_DH_gsu"/>
</dbReference>
<organism evidence="16 17">
    <name type="scientific">Bradyrhizobium japonicum</name>
    <dbReference type="NCBI Taxonomy" id="375"/>
    <lineage>
        <taxon>Bacteria</taxon>
        <taxon>Pseudomonadati</taxon>
        <taxon>Pseudomonadota</taxon>
        <taxon>Alphaproteobacteria</taxon>
        <taxon>Hyphomicrobiales</taxon>
        <taxon>Nitrobacteraceae</taxon>
        <taxon>Bradyrhizobium</taxon>
    </lineage>
</organism>
<evidence type="ECO:0000256" key="5">
    <source>
        <dbReference type="ARBA" id="ARBA00022475"/>
    </source>
</evidence>
<keyword evidence="12 13" id="KW-0472">Membrane</keyword>
<feature type="transmembrane region" description="Helical" evidence="13">
    <location>
        <begin position="129"/>
        <end position="153"/>
    </location>
</feature>
<evidence type="ECO:0000256" key="12">
    <source>
        <dbReference type="ARBA" id="ARBA00023136"/>
    </source>
</evidence>